<feature type="domain" description="ELMO" evidence="1">
    <location>
        <begin position="432"/>
        <end position="503"/>
    </location>
</feature>
<dbReference type="SUPFAM" id="SSF48371">
    <property type="entry name" value="ARM repeat"/>
    <property type="match status" value="1"/>
</dbReference>
<evidence type="ECO:0000259" key="1">
    <source>
        <dbReference type="Pfam" id="PF04727"/>
    </source>
</evidence>
<accession>A0A1I8BXP1</accession>
<dbReference type="InterPro" id="IPR024574">
    <property type="entry name" value="ELMO_ARM"/>
</dbReference>
<dbReference type="Pfam" id="PF11841">
    <property type="entry name" value="ELMO_ARM"/>
    <property type="match status" value="1"/>
</dbReference>
<protein>
    <submittedName>
        <fullName evidence="4">ELMO domain-containing protein</fullName>
    </submittedName>
</protein>
<sequence length="545" mass="62785">MSSFHFSSKVLNFIDTRPKANELKGAVRLDPNLREYLPFGDGSINGLISTSQSISLNLTTFATFNREDQPLPDFISQLCKQFGLELGSIGNKGDICEHLVLMFDDKICFVTEKNKNLINQGIQKLARIIEDNENCQSSIILTLLNILLQLMQSFPQIFCWSDLSTQFVRKIAFFVNGQSKLEQNETRALALEMLLNISEHCEHLNECLKSEMPVDLLIRHLDNTNERVMIGSISLISSIYVLADREERINIVKLLHEKPFISAIGRVLDREENSNNQQLTKLSSQIPSQILSSEKSKLYEQLARLQQIRFDEVCALALRTPTDKEIDFLKALGDELGSTESPTTPLPSNEFYDQQTIQQQEEDWLMFRKMVQKTPPGLLSICAIIDLTQTKTPSSNENQLEETLIASNLAWNKLKELNSHFIRRPSILPQILVHLTTMLIQILGICSDSSSVSRRFGISKVHRFFRLVLQCERPFHELFRILVELFCRTWNDMNANFDEINKVYNVVQDQFERALFEDPNSLEQLEIETLRKKFSYFNMQKVFFI</sequence>
<dbReference type="Pfam" id="PF04727">
    <property type="entry name" value="ELMO_CED12"/>
    <property type="match status" value="1"/>
</dbReference>
<dbReference type="Proteomes" id="UP000095281">
    <property type="component" value="Unplaced"/>
</dbReference>
<reference evidence="4" key="1">
    <citation type="submission" date="2016-11" db="UniProtKB">
        <authorList>
            <consortium name="WormBaseParasite"/>
        </authorList>
    </citation>
    <scope>IDENTIFICATION</scope>
</reference>
<dbReference type="InterPro" id="IPR016024">
    <property type="entry name" value="ARM-type_fold"/>
</dbReference>
<dbReference type="WBParaSite" id="MhA1_Contig70.frz3.gene40">
    <property type="protein sequence ID" value="MhA1_Contig70.frz3.gene40"/>
    <property type="gene ID" value="MhA1_Contig70.frz3.gene40"/>
</dbReference>
<evidence type="ECO:0000259" key="2">
    <source>
        <dbReference type="Pfam" id="PF11841"/>
    </source>
</evidence>
<evidence type="ECO:0000313" key="3">
    <source>
        <dbReference type="Proteomes" id="UP000095281"/>
    </source>
</evidence>
<evidence type="ECO:0000313" key="4">
    <source>
        <dbReference type="WBParaSite" id="MhA1_Contig70.frz3.gene40"/>
    </source>
</evidence>
<dbReference type="InterPro" id="IPR006816">
    <property type="entry name" value="ELMO_dom"/>
</dbReference>
<name>A0A1I8BXP1_MELHA</name>
<feature type="domain" description="ELMO armadillo-like helical" evidence="2">
    <location>
        <begin position="119"/>
        <end position="264"/>
    </location>
</feature>
<organism evidence="3 4">
    <name type="scientific">Meloidogyne hapla</name>
    <name type="common">Root-knot nematode worm</name>
    <dbReference type="NCBI Taxonomy" id="6305"/>
    <lineage>
        <taxon>Eukaryota</taxon>
        <taxon>Metazoa</taxon>
        <taxon>Ecdysozoa</taxon>
        <taxon>Nematoda</taxon>
        <taxon>Chromadorea</taxon>
        <taxon>Rhabditida</taxon>
        <taxon>Tylenchina</taxon>
        <taxon>Tylenchomorpha</taxon>
        <taxon>Tylenchoidea</taxon>
        <taxon>Meloidogynidae</taxon>
        <taxon>Meloidogyninae</taxon>
        <taxon>Meloidogyne</taxon>
    </lineage>
</organism>
<proteinExistence type="predicted"/>
<keyword evidence="3" id="KW-1185">Reference proteome</keyword>
<dbReference type="AlphaFoldDB" id="A0A1I8BXP1"/>